<dbReference type="Pfam" id="PF07963">
    <property type="entry name" value="N_methyl"/>
    <property type="match status" value="1"/>
</dbReference>
<reference evidence="3 4" key="1">
    <citation type="submission" date="2006-02" db="EMBL/GenBank/DDBJ databases">
        <authorList>
            <person name="Amann R."/>
            <person name="Ferriera S."/>
            <person name="Johnson J."/>
            <person name="Kravitz S."/>
            <person name="Halpern A."/>
            <person name="Remington K."/>
            <person name="Beeson K."/>
            <person name="Tran B."/>
            <person name="Rogers Y.-H."/>
            <person name="Friedman R."/>
            <person name="Venter J.C."/>
        </authorList>
    </citation>
    <scope>NUCLEOTIDE SEQUENCE [LARGE SCALE GENOMIC DNA]</scope>
    <source>
        <strain evidence="3 4">DSM 3645</strain>
    </source>
</reference>
<dbReference type="InterPro" id="IPR045584">
    <property type="entry name" value="Pilin-like"/>
</dbReference>
<dbReference type="OrthoDB" id="268985at2"/>
<dbReference type="InterPro" id="IPR027558">
    <property type="entry name" value="Pre_pil_HX9DG_C"/>
</dbReference>
<dbReference type="Proteomes" id="UP000004358">
    <property type="component" value="Unassembled WGS sequence"/>
</dbReference>
<evidence type="ECO:0000259" key="2">
    <source>
        <dbReference type="Pfam" id="PF07596"/>
    </source>
</evidence>
<dbReference type="NCBIfam" id="TIGR02532">
    <property type="entry name" value="IV_pilin_GFxxxE"/>
    <property type="match status" value="1"/>
</dbReference>
<dbReference type="Gene3D" id="3.30.700.10">
    <property type="entry name" value="Glycoprotein, Type 4 Pilin"/>
    <property type="match status" value="1"/>
</dbReference>
<evidence type="ECO:0000256" key="1">
    <source>
        <dbReference type="SAM" id="Phobius"/>
    </source>
</evidence>
<keyword evidence="1" id="KW-0812">Transmembrane</keyword>
<dbReference type="SUPFAM" id="SSF54523">
    <property type="entry name" value="Pili subunits"/>
    <property type="match status" value="1"/>
</dbReference>
<keyword evidence="1" id="KW-0472">Membrane</keyword>
<dbReference type="PANTHER" id="PTHR30093:SF2">
    <property type="entry name" value="TYPE II SECRETION SYSTEM PROTEIN H"/>
    <property type="match status" value="1"/>
</dbReference>
<accession>A4A151</accession>
<protein>
    <recommendedName>
        <fullName evidence="2">DUF1559 domain-containing protein</fullName>
    </recommendedName>
</protein>
<sequence>MNRNRAFTLVELLVVIAIIGVLIALLLPAVQQAREAARRMECSNNLKQQGLGLHNFHDTFGRFPPGTSNNLAPFGTATVSRWGTSWMGYLLPFVELGNIFDAAQLTTDINYNAASIKSAVGVDAGSPTLSIYSCASSSMEEVANENPFTMAPDYAAIAGAVGSFGGVTGGTEYTSSSYGTHATNGLLHYNSQETFSTVTDGTSNTMAVGEVGDYVYTGTASSPVRADYRPGANYGFLMGVIGNDDNTTVLPSGSNGRPSNTTTLRYQINPGKNQFFSTSCSDGVCTSVGGNHPLTSAHPGGVLVLLVDGSVRFIAETISTTTLANLAVRNDGNVLSDF</sequence>
<feature type="domain" description="DUF1559" evidence="2">
    <location>
        <begin position="31"/>
        <end position="318"/>
    </location>
</feature>
<dbReference type="AlphaFoldDB" id="A4A151"/>
<dbReference type="eggNOG" id="COG4968">
    <property type="taxonomic scope" value="Bacteria"/>
</dbReference>
<evidence type="ECO:0000313" key="3">
    <source>
        <dbReference type="EMBL" id="EAQ77511.1"/>
    </source>
</evidence>
<dbReference type="STRING" id="314230.DSM3645_06609"/>
<dbReference type="NCBIfam" id="TIGR04294">
    <property type="entry name" value="pre_pil_HX9DG"/>
    <property type="match status" value="1"/>
</dbReference>
<comment type="caution">
    <text evidence="3">The sequence shown here is derived from an EMBL/GenBank/DDBJ whole genome shotgun (WGS) entry which is preliminary data.</text>
</comment>
<evidence type="ECO:0000313" key="4">
    <source>
        <dbReference type="Proteomes" id="UP000004358"/>
    </source>
</evidence>
<proteinExistence type="predicted"/>
<dbReference type="HOGENOM" id="CLU_041661_0_0_0"/>
<feature type="transmembrane region" description="Helical" evidence="1">
    <location>
        <begin position="6"/>
        <end position="30"/>
    </location>
</feature>
<dbReference type="PANTHER" id="PTHR30093">
    <property type="entry name" value="GENERAL SECRETION PATHWAY PROTEIN G"/>
    <property type="match status" value="1"/>
</dbReference>
<keyword evidence="1" id="KW-1133">Transmembrane helix</keyword>
<name>A4A151_9BACT</name>
<dbReference type="InterPro" id="IPR012902">
    <property type="entry name" value="N_methyl_site"/>
</dbReference>
<dbReference type="InterPro" id="IPR011453">
    <property type="entry name" value="DUF1559"/>
</dbReference>
<dbReference type="EMBL" id="AANZ01000032">
    <property type="protein sequence ID" value="EAQ77511.1"/>
    <property type="molecule type" value="Genomic_DNA"/>
</dbReference>
<organism evidence="3 4">
    <name type="scientific">Blastopirellula marina DSM 3645</name>
    <dbReference type="NCBI Taxonomy" id="314230"/>
    <lineage>
        <taxon>Bacteria</taxon>
        <taxon>Pseudomonadati</taxon>
        <taxon>Planctomycetota</taxon>
        <taxon>Planctomycetia</taxon>
        <taxon>Pirellulales</taxon>
        <taxon>Pirellulaceae</taxon>
        <taxon>Blastopirellula</taxon>
    </lineage>
</organism>
<gene>
    <name evidence="3" type="ORF">DSM3645_06609</name>
</gene>
<dbReference type="RefSeq" id="WP_002654916.1">
    <property type="nucleotide sequence ID" value="NZ_CH672377.1"/>
</dbReference>
<dbReference type="Pfam" id="PF07596">
    <property type="entry name" value="SBP_bac_10"/>
    <property type="match status" value="1"/>
</dbReference>